<reference evidence="9 10" key="1">
    <citation type="submission" date="2020-02" db="EMBL/GenBank/DDBJ databases">
        <authorList>
            <person name="Li G."/>
        </authorList>
    </citation>
    <scope>NUCLEOTIDE SEQUENCE [LARGE SCALE GENOMIC DNA]</scope>
    <source>
        <strain evidence="9 10">DSM 102029</strain>
    </source>
</reference>
<evidence type="ECO:0000256" key="2">
    <source>
        <dbReference type="ARBA" id="ARBA00022676"/>
    </source>
</evidence>
<organism evidence="9 10">
    <name type="scientific">Ancylobacter pratisalsi</name>
    <dbReference type="NCBI Taxonomy" id="1745854"/>
    <lineage>
        <taxon>Bacteria</taxon>
        <taxon>Pseudomonadati</taxon>
        <taxon>Pseudomonadota</taxon>
        <taxon>Alphaproteobacteria</taxon>
        <taxon>Hyphomicrobiales</taxon>
        <taxon>Xanthobacteraceae</taxon>
        <taxon>Ancylobacter</taxon>
    </lineage>
</organism>
<dbReference type="InterPro" id="IPR029044">
    <property type="entry name" value="Nucleotide-diphossugar_trans"/>
</dbReference>
<dbReference type="AlphaFoldDB" id="A0A6P1YUG2"/>
<evidence type="ECO:0000313" key="9">
    <source>
        <dbReference type="EMBL" id="QIB36296.1"/>
    </source>
</evidence>
<dbReference type="KEGG" id="apra:G3A50_15735"/>
<evidence type="ECO:0000256" key="5">
    <source>
        <dbReference type="ARBA" id="ARBA00022989"/>
    </source>
</evidence>
<feature type="transmembrane region" description="Helical" evidence="8">
    <location>
        <begin position="545"/>
        <end position="564"/>
    </location>
</feature>
<evidence type="ECO:0000256" key="7">
    <source>
        <dbReference type="SAM" id="MobiDB-lite"/>
    </source>
</evidence>
<dbReference type="SUPFAM" id="SSF160246">
    <property type="entry name" value="EspE N-terminal domain-like"/>
    <property type="match status" value="1"/>
</dbReference>
<evidence type="ECO:0000256" key="6">
    <source>
        <dbReference type="ARBA" id="ARBA00023136"/>
    </source>
</evidence>
<evidence type="ECO:0000256" key="8">
    <source>
        <dbReference type="SAM" id="Phobius"/>
    </source>
</evidence>
<keyword evidence="6 8" id="KW-0472">Membrane</keyword>
<dbReference type="InterPro" id="IPR050321">
    <property type="entry name" value="Glycosyltr_2/OpgH_subfam"/>
</dbReference>
<dbReference type="PANTHER" id="PTHR43867:SF2">
    <property type="entry name" value="CELLULOSE SYNTHASE CATALYTIC SUBUNIT A [UDP-FORMING]"/>
    <property type="match status" value="1"/>
</dbReference>
<dbReference type="GO" id="GO:0016020">
    <property type="term" value="C:membrane"/>
    <property type="evidence" value="ECO:0007669"/>
    <property type="project" value="UniProtKB-SubCell"/>
</dbReference>
<keyword evidence="5 8" id="KW-1133">Transmembrane helix</keyword>
<name>A0A6P1YUG2_9HYPH</name>
<protein>
    <submittedName>
        <fullName evidence="9">Glycosyltransferase</fullName>
    </submittedName>
</protein>
<dbReference type="EMBL" id="CP048630">
    <property type="protein sequence ID" value="QIB36296.1"/>
    <property type="molecule type" value="Genomic_DNA"/>
</dbReference>
<keyword evidence="4 8" id="KW-0812">Transmembrane</keyword>
<feature type="transmembrane region" description="Helical" evidence="8">
    <location>
        <begin position="203"/>
        <end position="223"/>
    </location>
</feature>
<dbReference type="GO" id="GO:0016757">
    <property type="term" value="F:glycosyltransferase activity"/>
    <property type="evidence" value="ECO:0007669"/>
    <property type="project" value="UniProtKB-KW"/>
</dbReference>
<accession>A0A6P1YUG2</accession>
<dbReference type="Gene3D" id="3.90.550.10">
    <property type="entry name" value="Spore Coat Polysaccharide Biosynthesis Protein SpsA, Chain A"/>
    <property type="match status" value="1"/>
</dbReference>
<sequence length="645" mass="69870">MRPRESLKPPDAGFDPSSAPVEIAGVAAALAPGDLAHAVRRASRLNIGADEVLLASSLFSADQLADATARQLGIAFAPLDERPASRATRPTGVDIVGLLRSGIMTDSGGRFIVAARGLKLRELAAKLASRPELRSRATLTTPERLATFVRRHFAKELGQHAAFHLLRIRPSLSASTLGASRFVMAAIGMMLAALPLLMQIGPALVMLPLAAVIAAVLLGWCGLRLAACTMPPEIEPAPHQADRLLPSYSLIVPLYREARVVPQLIEALDSLDYPREKLQILLVIEPDDAETTAMLMRHLPRPGFEIVVAPNLGPRTKPKALNAALPFARGTVIGIFDAEDVPDQLQLRRVCAVLMARGGHAIGCVQARLAIDNIADSWLTRQFAAEYASHFDVVLPMLGLCGLPIPLGGTSNHFRRDTLERLGGWDPFNVTEDADLGVRLARAGWRTAVINSSTDEEAPRSIRPWLRQRTRWYKGWMQTLLVHGRQPRQLAREAGWAGALALLFLLGGGVTAALMHPFFMAALMIDWWFGNQPADGPAAAMLEGVGVAVLALGYTSTLLSTVIGMRRRGLTGIGRVVPLIPVYWVMMSIAAWRALLQLIIAPQRWEKTDHGLARTSRRRLRLGGGSRPRGSDAARQPPHQANASD</sequence>
<keyword evidence="10" id="KW-1185">Reference proteome</keyword>
<keyword evidence="3 9" id="KW-0808">Transferase</keyword>
<evidence type="ECO:0000256" key="3">
    <source>
        <dbReference type="ARBA" id="ARBA00022679"/>
    </source>
</evidence>
<feature type="transmembrane region" description="Helical" evidence="8">
    <location>
        <begin position="495"/>
        <end position="525"/>
    </location>
</feature>
<dbReference type="Proteomes" id="UP000464751">
    <property type="component" value="Chromosome"/>
</dbReference>
<keyword evidence="2" id="KW-0328">Glycosyltransferase</keyword>
<feature type="transmembrane region" description="Helical" evidence="8">
    <location>
        <begin position="576"/>
        <end position="595"/>
    </location>
</feature>
<gene>
    <name evidence="9" type="ORF">G3A50_15735</name>
</gene>
<feature type="region of interest" description="Disordered" evidence="7">
    <location>
        <begin position="616"/>
        <end position="645"/>
    </location>
</feature>
<dbReference type="SUPFAM" id="SSF53448">
    <property type="entry name" value="Nucleotide-diphospho-sugar transferases"/>
    <property type="match status" value="1"/>
</dbReference>
<dbReference type="Pfam" id="PF13641">
    <property type="entry name" value="Glyco_tranf_2_3"/>
    <property type="match status" value="1"/>
</dbReference>
<dbReference type="PANTHER" id="PTHR43867">
    <property type="entry name" value="CELLULOSE SYNTHASE CATALYTIC SUBUNIT A [UDP-FORMING]"/>
    <property type="match status" value="1"/>
</dbReference>
<dbReference type="InterPro" id="IPR037257">
    <property type="entry name" value="T2SS_E_N_sf"/>
</dbReference>
<proteinExistence type="predicted"/>
<evidence type="ECO:0000313" key="10">
    <source>
        <dbReference type="Proteomes" id="UP000464751"/>
    </source>
</evidence>
<comment type="subcellular location">
    <subcellularLocation>
        <location evidence="1">Membrane</location>
        <topology evidence="1">Multi-pass membrane protein</topology>
    </subcellularLocation>
</comment>
<evidence type="ECO:0000256" key="1">
    <source>
        <dbReference type="ARBA" id="ARBA00004141"/>
    </source>
</evidence>
<evidence type="ECO:0000256" key="4">
    <source>
        <dbReference type="ARBA" id="ARBA00022692"/>
    </source>
</evidence>